<organism evidence="1 2">
    <name type="scientific">Trichinella murrelli</name>
    <dbReference type="NCBI Taxonomy" id="144512"/>
    <lineage>
        <taxon>Eukaryota</taxon>
        <taxon>Metazoa</taxon>
        <taxon>Ecdysozoa</taxon>
        <taxon>Nematoda</taxon>
        <taxon>Enoplea</taxon>
        <taxon>Dorylaimia</taxon>
        <taxon>Trichinellida</taxon>
        <taxon>Trichinellidae</taxon>
        <taxon>Trichinella</taxon>
    </lineage>
</organism>
<comment type="caution">
    <text evidence="1">The sequence shown here is derived from an EMBL/GenBank/DDBJ whole genome shotgun (WGS) entry which is preliminary data.</text>
</comment>
<name>A0A0V0T394_9BILA</name>
<proteinExistence type="predicted"/>
<dbReference type="AlphaFoldDB" id="A0A0V0T394"/>
<reference evidence="1 2" key="1">
    <citation type="submission" date="2015-01" db="EMBL/GenBank/DDBJ databases">
        <title>Evolution of Trichinella species and genotypes.</title>
        <authorList>
            <person name="Korhonen P.K."/>
            <person name="Edoardo P."/>
            <person name="Giuseppe L.R."/>
            <person name="Gasser R.B."/>
        </authorList>
    </citation>
    <scope>NUCLEOTIDE SEQUENCE [LARGE SCALE GENOMIC DNA]</scope>
    <source>
        <strain evidence="1">ISS417</strain>
    </source>
</reference>
<evidence type="ECO:0000313" key="1">
    <source>
        <dbReference type="EMBL" id="KRX32947.1"/>
    </source>
</evidence>
<keyword evidence="2" id="KW-1185">Reference proteome</keyword>
<sequence>MIIMDGERRSTLQTVYIKELKCMPLCSCDLNLSEMMLSFLKGSDRCHYAAAVRYYISHSDELSLLTSGYPKRRLRNLCIV</sequence>
<protein>
    <submittedName>
        <fullName evidence="1">Uncharacterized protein</fullName>
    </submittedName>
</protein>
<accession>A0A0V0T394</accession>
<gene>
    <name evidence="1" type="ORF">T05_13728</name>
</gene>
<dbReference type="Proteomes" id="UP000055048">
    <property type="component" value="Unassembled WGS sequence"/>
</dbReference>
<dbReference type="EMBL" id="JYDJ01000983">
    <property type="protein sequence ID" value="KRX32947.1"/>
    <property type="molecule type" value="Genomic_DNA"/>
</dbReference>
<evidence type="ECO:0000313" key="2">
    <source>
        <dbReference type="Proteomes" id="UP000055048"/>
    </source>
</evidence>